<proteinExistence type="predicted"/>
<reference evidence="1" key="1">
    <citation type="submission" date="2018-08" db="EMBL/GenBank/DDBJ databases">
        <title>A genome reference for cultivated species of the human gut microbiota.</title>
        <authorList>
            <person name="Zou Y."/>
            <person name="Xue W."/>
            <person name="Luo G."/>
        </authorList>
    </citation>
    <scope>NUCLEOTIDE SEQUENCE [LARGE SCALE GENOMIC DNA]</scope>
    <source>
        <strain evidence="1">TF05-5AC</strain>
    </source>
</reference>
<dbReference type="Proteomes" id="UP000260812">
    <property type="component" value="Unassembled WGS sequence"/>
</dbReference>
<accession>A0A3E3I5V5</accession>
<organism evidence="1 2">
    <name type="scientific">Eisenbergiella massiliensis</name>
    <dbReference type="NCBI Taxonomy" id="1720294"/>
    <lineage>
        <taxon>Bacteria</taxon>
        <taxon>Bacillati</taxon>
        <taxon>Bacillota</taxon>
        <taxon>Clostridia</taxon>
        <taxon>Lachnospirales</taxon>
        <taxon>Lachnospiraceae</taxon>
        <taxon>Eisenbergiella</taxon>
    </lineage>
</organism>
<dbReference type="EMBL" id="QVLV01000006">
    <property type="protein sequence ID" value="RGE61028.1"/>
    <property type="molecule type" value="Genomic_DNA"/>
</dbReference>
<protein>
    <submittedName>
        <fullName evidence="1">Uncharacterized protein</fullName>
    </submittedName>
</protein>
<name>A0A3E3I5V5_9FIRM</name>
<comment type="caution">
    <text evidence="1">The sequence shown here is derived from an EMBL/GenBank/DDBJ whole genome shotgun (WGS) entry which is preliminary data.</text>
</comment>
<evidence type="ECO:0000313" key="1">
    <source>
        <dbReference type="EMBL" id="RGE61028.1"/>
    </source>
</evidence>
<dbReference type="AlphaFoldDB" id="A0A3E3I5V5"/>
<sequence>MKGIIMEFESVEIRRLLAALTERTRKGTISWEVAEYDPICFMTEMGVEFDGSETENFAQNIAFCCRLKTGRSIWLEAYESIGFPSPRGFPSPSAGPALRGLGFYIIRFLSPSGKVLYQSERIVTKREQQLLICLLCDAVFQNTEPYFLHLPHNNTAQFQKYLHHHDPGGGLEGHPLSQLMKKFYRDNRCLEFHLLAISCANGIKNGK</sequence>
<keyword evidence="2" id="KW-1185">Reference proteome</keyword>
<evidence type="ECO:0000313" key="2">
    <source>
        <dbReference type="Proteomes" id="UP000260812"/>
    </source>
</evidence>
<gene>
    <name evidence="1" type="ORF">DXC51_10840</name>
</gene>